<accession>A0A8H4PGY7</accession>
<name>A0A8H4PGY7_9HYPO</name>
<dbReference type="InterPro" id="IPR027377">
    <property type="entry name" value="ZAR1/RTP1-5-like_Znf-3CxxC"/>
</dbReference>
<sequence>MPRRKPKPANSWSMYPDLHDEVAAELGKNNLVFGFYNNDDDSSAVEDYDTNIMGRFQCYNSSCSTNGWSSKKIAISIRMYSGNRKKRQIDRGEYKTSTDPMMCQSP</sequence>
<keyword evidence="1" id="KW-0479">Metal-binding</keyword>
<evidence type="ECO:0000256" key="4">
    <source>
        <dbReference type="SAM" id="MobiDB-lite"/>
    </source>
</evidence>
<evidence type="ECO:0000256" key="1">
    <source>
        <dbReference type="ARBA" id="ARBA00022723"/>
    </source>
</evidence>
<dbReference type="AlphaFoldDB" id="A0A8H4PGY7"/>
<keyword evidence="7" id="KW-1185">Reference proteome</keyword>
<keyword evidence="2" id="KW-0863">Zinc-finger</keyword>
<feature type="region of interest" description="Disordered" evidence="4">
    <location>
        <begin position="86"/>
        <end position="106"/>
    </location>
</feature>
<evidence type="ECO:0000256" key="3">
    <source>
        <dbReference type="ARBA" id="ARBA00022833"/>
    </source>
</evidence>
<dbReference type="GO" id="GO:0008270">
    <property type="term" value="F:zinc ion binding"/>
    <property type="evidence" value="ECO:0007669"/>
    <property type="project" value="UniProtKB-KW"/>
</dbReference>
<organism evidence="6 7">
    <name type="scientific">Fusarium albosuccineum</name>
    <dbReference type="NCBI Taxonomy" id="1237068"/>
    <lineage>
        <taxon>Eukaryota</taxon>
        <taxon>Fungi</taxon>
        <taxon>Dikarya</taxon>
        <taxon>Ascomycota</taxon>
        <taxon>Pezizomycotina</taxon>
        <taxon>Sordariomycetes</taxon>
        <taxon>Hypocreomycetidae</taxon>
        <taxon>Hypocreales</taxon>
        <taxon>Nectriaceae</taxon>
        <taxon>Fusarium</taxon>
        <taxon>Fusarium decemcellulare species complex</taxon>
    </lineage>
</organism>
<evidence type="ECO:0000256" key="2">
    <source>
        <dbReference type="ARBA" id="ARBA00022771"/>
    </source>
</evidence>
<reference evidence="6 7" key="1">
    <citation type="submission" date="2020-01" db="EMBL/GenBank/DDBJ databases">
        <title>Identification and distribution of gene clusters putatively required for synthesis of sphingolipid metabolism inhibitors in phylogenetically diverse species of the filamentous fungus Fusarium.</title>
        <authorList>
            <person name="Kim H.-S."/>
            <person name="Busman M."/>
            <person name="Brown D.W."/>
            <person name="Divon H."/>
            <person name="Uhlig S."/>
            <person name="Proctor R.H."/>
        </authorList>
    </citation>
    <scope>NUCLEOTIDE SEQUENCE [LARGE SCALE GENOMIC DNA]</scope>
    <source>
        <strain evidence="6 7">NRRL 20459</strain>
    </source>
</reference>
<evidence type="ECO:0000313" key="6">
    <source>
        <dbReference type="EMBL" id="KAF4470793.1"/>
    </source>
</evidence>
<keyword evidence="3" id="KW-0862">Zinc</keyword>
<evidence type="ECO:0000313" key="7">
    <source>
        <dbReference type="Proteomes" id="UP000554235"/>
    </source>
</evidence>
<dbReference type="EMBL" id="JAADYS010000292">
    <property type="protein sequence ID" value="KAF4470793.1"/>
    <property type="molecule type" value="Genomic_DNA"/>
</dbReference>
<comment type="caution">
    <text evidence="6">The sequence shown here is derived from an EMBL/GenBank/DDBJ whole genome shotgun (WGS) entry which is preliminary data.</text>
</comment>
<dbReference type="Pfam" id="PF13695">
    <property type="entry name" value="Zn_ribbon_3CxxC"/>
    <property type="match status" value="1"/>
</dbReference>
<dbReference type="Proteomes" id="UP000554235">
    <property type="component" value="Unassembled WGS sequence"/>
</dbReference>
<gene>
    <name evidence="6" type="ORF">FALBO_2289</name>
</gene>
<feature type="domain" description="3CxxC-type" evidence="5">
    <location>
        <begin position="51"/>
        <end position="85"/>
    </location>
</feature>
<proteinExistence type="predicted"/>
<protein>
    <submittedName>
        <fullName evidence="6">Zinc-binding domain-containing</fullName>
    </submittedName>
</protein>
<evidence type="ECO:0000259" key="5">
    <source>
        <dbReference type="Pfam" id="PF13695"/>
    </source>
</evidence>
<feature type="compositionally biased region" description="Polar residues" evidence="4">
    <location>
        <begin position="97"/>
        <end position="106"/>
    </location>
</feature>
<dbReference type="OrthoDB" id="8121437at2759"/>